<reference evidence="1" key="2">
    <citation type="submission" date="2022-11" db="EMBL/GenBank/DDBJ databases">
        <title>Draft genome sequence of Coprococcus comes strain 31264.</title>
        <authorList>
            <person name="Hisatomi A."/>
            <person name="Ohkuma M."/>
            <person name="Sakamoto M."/>
        </authorList>
    </citation>
    <scope>NUCLEOTIDE SEQUENCE</scope>
    <source>
        <strain evidence="1">JCM 31264</strain>
    </source>
</reference>
<dbReference type="AlphaFoldDB" id="A0AA37V4T8"/>
<comment type="caution">
    <text evidence="1">The sequence shown here is derived from an EMBL/GenBank/DDBJ whole genome shotgun (WGS) entry which is preliminary data.</text>
</comment>
<organism evidence="1 2">
    <name type="scientific">Coprococcus comes</name>
    <dbReference type="NCBI Taxonomy" id="410072"/>
    <lineage>
        <taxon>Bacteria</taxon>
        <taxon>Bacillati</taxon>
        <taxon>Bacillota</taxon>
        <taxon>Clostridia</taxon>
        <taxon>Lachnospirales</taxon>
        <taxon>Lachnospiraceae</taxon>
        <taxon>Coprococcus</taxon>
    </lineage>
</organism>
<reference evidence="1" key="1">
    <citation type="submission" date="2022-09" db="EMBL/GenBank/DDBJ databases">
        <title>Draft genome sequence of Coprococcus comes strain 31264.</title>
        <authorList>
            <person name="Atsushi H."/>
            <person name="Moriya O."/>
            <person name="Mitsuo S."/>
        </authorList>
    </citation>
    <scope>NUCLEOTIDE SEQUENCE</scope>
    <source>
        <strain evidence="1">JCM 31264</strain>
    </source>
</reference>
<protein>
    <submittedName>
        <fullName evidence="1">Uncharacterized protein</fullName>
    </submittedName>
</protein>
<accession>A0AA37V4T8</accession>
<proteinExistence type="predicted"/>
<name>A0AA37V4T8_9FIRM</name>
<dbReference type="Proteomes" id="UP001145109">
    <property type="component" value="Unassembled WGS sequence"/>
</dbReference>
<evidence type="ECO:0000313" key="1">
    <source>
        <dbReference type="EMBL" id="GLG87940.1"/>
    </source>
</evidence>
<evidence type="ECO:0000313" key="2">
    <source>
        <dbReference type="Proteomes" id="UP001145109"/>
    </source>
</evidence>
<dbReference type="EMBL" id="BSCI01000016">
    <property type="protein sequence ID" value="GLG87940.1"/>
    <property type="molecule type" value="Genomic_DNA"/>
</dbReference>
<gene>
    <name evidence="1" type="ORF">comes_24860</name>
</gene>
<sequence length="45" mass="5115">MGKGNEKEEYADWSEEERTVHRLRDGLREVVAEGSFGAGYLKKGE</sequence>